<evidence type="ECO:0000313" key="2">
    <source>
        <dbReference type="EMBL" id="CAB5384382.1"/>
    </source>
</evidence>
<evidence type="ECO:0000256" key="1">
    <source>
        <dbReference type="SAM" id="SignalP"/>
    </source>
</evidence>
<proteinExistence type="predicted"/>
<dbReference type="EMBL" id="CAGKOT010000051">
    <property type="protein sequence ID" value="CAB5384382.1"/>
    <property type="molecule type" value="Genomic_DNA"/>
</dbReference>
<protein>
    <submittedName>
        <fullName evidence="2">Uncharacterized protein</fullName>
    </submittedName>
</protein>
<dbReference type="AlphaFoldDB" id="A0A916EFR1"/>
<sequence>MIGDCLIIYKLYWHANLMLSLVLLDSVDELPEEKHDRTSEIKSCRTNITELLELRVSIIKDMTRILKLKAAG</sequence>
<accession>A0A916EFR1</accession>
<keyword evidence="1" id="KW-0732">Signal</keyword>
<feature type="chain" id="PRO_5036941148" evidence="1">
    <location>
        <begin position="30"/>
        <end position="72"/>
    </location>
</feature>
<comment type="caution">
    <text evidence="2">The sequence shown here is derived from an EMBL/GenBank/DDBJ whole genome shotgun (WGS) entry which is preliminary data.</text>
</comment>
<gene>
    <name evidence="2" type="ORF">CHRIB12_LOCUS18839</name>
</gene>
<evidence type="ECO:0000313" key="3">
    <source>
        <dbReference type="Proteomes" id="UP000684084"/>
    </source>
</evidence>
<organism evidence="2 3">
    <name type="scientific">Rhizophagus irregularis</name>
    <dbReference type="NCBI Taxonomy" id="588596"/>
    <lineage>
        <taxon>Eukaryota</taxon>
        <taxon>Fungi</taxon>
        <taxon>Fungi incertae sedis</taxon>
        <taxon>Mucoromycota</taxon>
        <taxon>Glomeromycotina</taxon>
        <taxon>Glomeromycetes</taxon>
        <taxon>Glomerales</taxon>
        <taxon>Glomeraceae</taxon>
        <taxon>Rhizophagus</taxon>
    </lineage>
</organism>
<feature type="signal peptide" evidence="1">
    <location>
        <begin position="1"/>
        <end position="29"/>
    </location>
</feature>
<dbReference type="Proteomes" id="UP000684084">
    <property type="component" value="Unassembled WGS sequence"/>
</dbReference>
<name>A0A916EFR1_9GLOM</name>
<reference evidence="2" key="1">
    <citation type="submission" date="2020-05" db="EMBL/GenBank/DDBJ databases">
        <authorList>
            <person name="Rincon C."/>
            <person name="Sanders R I."/>
            <person name="Robbins C."/>
            <person name="Chaturvedi A."/>
        </authorList>
    </citation>
    <scope>NUCLEOTIDE SEQUENCE</scope>
    <source>
        <strain evidence="2">CHB12</strain>
    </source>
</reference>